<evidence type="ECO:0000313" key="2">
    <source>
        <dbReference type="Proteomes" id="UP000019380"/>
    </source>
</evidence>
<dbReference type="EMBL" id="CBXG010000039">
    <property type="protein sequence ID" value="CDM05696.1"/>
    <property type="molecule type" value="Genomic_DNA"/>
</dbReference>
<accession>W6P6F7</accession>
<name>W6P6F7_9BACE</name>
<comment type="caution">
    <text evidence="1">The sequence shown here is derived from an EMBL/GenBank/DDBJ whole genome shotgun (WGS) entry which is preliminary data.</text>
</comment>
<organism evidence="1 2">
    <name type="scientific">Bacteroides xylanisolvens SD CC 1b</name>
    <dbReference type="NCBI Taxonomy" id="702447"/>
    <lineage>
        <taxon>Bacteria</taxon>
        <taxon>Pseudomonadati</taxon>
        <taxon>Bacteroidota</taxon>
        <taxon>Bacteroidia</taxon>
        <taxon>Bacteroidales</taxon>
        <taxon>Bacteroidaceae</taxon>
        <taxon>Bacteroides</taxon>
    </lineage>
</organism>
<protein>
    <submittedName>
        <fullName evidence="1">Uncharacterized protein</fullName>
    </submittedName>
</protein>
<sequence length="55" mass="6886">MEMFFLLFYRVKTTILPFWFFFGSFRFDEVSVMMKRNPLIFTFIRLLKMKIKGLY</sequence>
<proteinExistence type="predicted"/>
<dbReference type="AlphaFoldDB" id="W6P6F7"/>
<evidence type="ECO:0000313" key="1">
    <source>
        <dbReference type="EMBL" id="CDM05696.1"/>
    </source>
</evidence>
<gene>
    <name evidence="1" type="ORF">BN890_32890</name>
</gene>
<dbReference type="Proteomes" id="UP000019380">
    <property type="component" value="Unassembled WGS sequence"/>
</dbReference>
<reference evidence="1 2" key="1">
    <citation type="submission" date="2013-12" db="EMBL/GenBank/DDBJ databases">
        <title>Improved hybrid genome assemblies of Bacteroides xylanisolvens SD CC 1b and Bacteroides xylanisolvens SD CC 2a using Illumina and 454 Sequencing.</title>
        <authorList>
            <person name="Ramaraj T."/>
            <person name="Sundararajan A."/>
            <person name="Mudge J."/>
            <person name="Schilkey F.D."/>
            <person name="Delvecchio V."/>
            <person name="Donlon M."/>
            <person name="Ziemer C."/>
        </authorList>
    </citation>
    <scope>NUCLEOTIDE SEQUENCE [LARGE SCALE GENOMIC DNA]</scope>
</reference>